<organism evidence="3 4">
    <name type="scientific">Trichobilharzia regenti</name>
    <name type="common">Nasal bird schistosome</name>
    <dbReference type="NCBI Taxonomy" id="157069"/>
    <lineage>
        <taxon>Eukaryota</taxon>
        <taxon>Metazoa</taxon>
        <taxon>Spiralia</taxon>
        <taxon>Lophotrochozoa</taxon>
        <taxon>Platyhelminthes</taxon>
        <taxon>Trematoda</taxon>
        <taxon>Digenea</taxon>
        <taxon>Strigeidida</taxon>
        <taxon>Schistosomatoidea</taxon>
        <taxon>Schistosomatidae</taxon>
        <taxon>Trichobilharzia</taxon>
    </lineage>
</organism>
<evidence type="ECO:0000256" key="1">
    <source>
        <dbReference type="SAM" id="MobiDB-lite"/>
    </source>
</evidence>
<evidence type="ECO:0000313" key="4">
    <source>
        <dbReference type="WBParaSite" id="TREG1_141680.1"/>
    </source>
</evidence>
<dbReference type="SMART" id="SM01146">
    <property type="entry name" value="DUF1086"/>
    <property type="match status" value="1"/>
</dbReference>
<dbReference type="InterPro" id="IPR009462">
    <property type="entry name" value="CHD_II_SANT-like"/>
</dbReference>
<dbReference type="AlphaFoldDB" id="A0AA85J909"/>
<dbReference type="WBParaSite" id="TREG1_141680.1">
    <property type="protein sequence ID" value="TREG1_141680.1"/>
    <property type="gene ID" value="TREG1_141680"/>
</dbReference>
<accession>A0AA85J909</accession>
<sequence length="687" mass="76755">MELMFGEVDESHNVFLERSSPVTEVNNCVSQTKNNEIKVPDNNDNETSGGSNSVLPHKESGIQPSTYHGKNLLSNEARPSETYSYDSEQQHSNLRPWKPVDQRFTALKYACDKLLGDNCALYECGPRWHVDVDEASKSNGPVRTTPSLNRSGNFGVDLLKPQCWQPTAETYNKWRARVRALGNYAKWHQGELFIHNFGPSDRQLFNDAVMKFGLPPPGIIPPRNWLPSALHHKSHLHLFGYVDLYMKHLCDDRYALDDSKDTWSDGLPKEHLCVPAVLSRVAMLVLIRNKVLEYEDINGARSIATDDEYSEFKFNINEGGLSLLRSMWNDECAQINNIRETICSQSQMAGDSEMILKSQRIWHSRHDYWLLAGILVHGYANWDDILADPRFVIVKFGVSGVLDAMNRLMNSELTTVPVRIPSDYTEFHAFLTDRLKLIEQALVIEQSLYEVAEVAVTRSTDQTSLDSGRIKDAAVNLSNKLILSDTNKCIVLPKDSKAKEATRAAVRNLQDLLEDMYADLPGMPASLIIIDGCNSDSKAKNAPNLSNESRNGMIADTSSHLSNNIQTDAYNNGDHSVTSDNELISGELTRSCNERGVVDCPKLLSETFHHSCEADKLQSTSLSDEPIVIVLSDDEDSVQQNSIESQATDRFNPENDTTNKNNAGEVCVFSNLPKTVSGGGNSLYFTS</sequence>
<feature type="compositionally biased region" description="Polar residues" evidence="1">
    <location>
        <begin position="62"/>
        <end position="72"/>
    </location>
</feature>
<feature type="domain" description="CHD subfamily II SANT-like" evidence="2">
    <location>
        <begin position="166"/>
        <end position="308"/>
    </location>
</feature>
<dbReference type="Pfam" id="PF08074">
    <property type="entry name" value="CHDCT2"/>
    <property type="match status" value="1"/>
</dbReference>
<keyword evidence="3" id="KW-1185">Reference proteome</keyword>
<feature type="region of interest" description="Disordered" evidence="1">
    <location>
        <begin position="32"/>
        <end position="72"/>
    </location>
</feature>
<reference evidence="4" key="2">
    <citation type="submission" date="2023-11" db="UniProtKB">
        <authorList>
            <consortium name="WormBaseParasite"/>
        </authorList>
    </citation>
    <scope>IDENTIFICATION</scope>
</reference>
<dbReference type="Proteomes" id="UP000050795">
    <property type="component" value="Unassembled WGS sequence"/>
</dbReference>
<dbReference type="Pfam" id="PF06461">
    <property type="entry name" value="CHDII_SANT-like"/>
    <property type="match status" value="1"/>
</dbReference>
<evidence type="ECO:0000259" key="2">
    <source>
        <dbReference type="SMART" id="SM01146"/>
    </source>
</evidence>
<feature type="compositionally biased region" description="Polar residues" evidence="1">
    <location>
        <begin position="45"/>
        <end position="54"/>
    </location>
</feature>
<name>A0AA85J909_TRIRE</name>
<dbReference type="Gene3D" id="1.10.10.60">
    <property type="entry name" value="Homeodomain-like"/>
    <property type="match status" value="1"/>
</dbReference>
<dbReference type="InterPro" id="IPR012957">
    <property type="entry name" value="CHD_C2"/>
</dbReference>
<evidence type="ECO:0000313" key="3">
    <source>
        <dbReference type="Proteomes" id="UP000050795"/>
    </source>
</evidence>
<reference evidence="3" key="1">
    <citation type="submission" date="2022-06" db="EMBL/GenBank/DDBJ databases">
        <authorList>
            <person name="Berger JAMES D."/>
            <person name="Berger JAMES D."/>
        </authorList>
    </citation>
    <scope>NUCLEOTIDE SEQUENCE [LARGE SCALE GENOMIC DNA]</scope>
</reference>
<protein>
    <recommendedName>
        <fullName evidence="2">CHD subfamily II SANT-like domain-containing protein</fullName>
    </recommendedName>
</protein>
<dbReference type="GO" id="GO:0003677">
    <property type="term" value="F:DNA binding"/>
    <property type="evidence" value="ECO:0007669"/>
    <property type="project" value="InterPro"/>
</dbReference>
<proteinExistence type="predicted"/>
<dbReference type="GO" id="GO:0006338">
    <property type="term" value="P:chromatin remodeling"/>
    <property type="evidence" value="ECO:0007669"/>
    <property type="project" value="InterPro"/>
</dbReference>